<evidence type="ECO:0000313" key="3">
    <source>
        <dbReference type="Proteomes" id="UP000216752"/>
    </source>
</evidence>
<evidence type="ECO:0000256" key="1">
    <source>
        <dbReference type="SAM" id="MobiDB-lite"/>
    </source>
</evidence>
<gene>
    <name evidence="2" type="ORF">SPSIL_057720</name>
</gene>
<organism evidence="2 3">
    <name type="scientific">Sporomusa silvacetica DSM 10669</name>
    <dbReference type="NCBI Taxonomy" id="1123289"/>
    <lineage>
        <taxon>Bacteria</taxon>
        <taxon>Bacillati</taxon>
        <taxon>Bacillota</taxon>
        <taxon>Negativicutes</taxon>
        <taxon>Selenomonadales</taxon>
        <taxon>Sporomusaceae</taxon>
        <taxon>Sporomusa</taxon>
    </lineage>
</organism>
<protein>
    <submittedName>
        <fullName evidence="2">Uncharacterized protein</fullName>
    </submittedName>
</protein>
<dbReference type="Proteomes" id="UP000216752">
    <property type="component" value="Chromosome"/>
</dbReference>
<keyword evidence="3" id="KW-1185">Reference proteome</keyword>
<evidence type="ECO:0000313" key="2">
    <source>
        <dbReference type="EMBL" id="XFO69538.1"/>
    </source>
</evidence>
<dbReference type="EMBL" id="CP155573">
    <property type="protein sequence ID" value="XFO69538.1"/>
    <property type="molecule type" value="Genomic_DNA"/>
</dbReference>
<sequence length="72" mass="8127">MTVARQKNLVVLTAEKRGEATKKFRIRGPFVSDAENYGSIDPNKGDTKRGKSKKNRGTYFELHVFLRRGVSA</sequence>
<reference evidence="2" key="1">
    <citation type="submission" date="2024-05" db="EMBL/GenBank/DDBJ databases">
        <title>Isolation and characterization of Sporomusa carbonis sp. nov., a carboxydotrophic hydrogenogen in the genus of Sporomusa isolated from a charcoal burning pile.</title>
        <authorList>
            <person name="Boeer T."/>
            <person name="Rosenbaum F."/>
            <person name="Eysell L."/>
            <person name="Mueller V."/>
            <person name="Daniel R."/>
            <person name="Poehlein A."/>
        </authorList>
    </citation>
    <scope>NUCLEOTIDE SEQUENCE [LARGE SCALE GENOMIC DNA]</scope>
    <source>
        <strain evidence="2">DSM 10669</strain>
    </source>
</reference>
<feature type="region of interest" description="Disordered" evidence="1">
    <location>
        <begin position="35"/>
        <end position="54"/>
    </location>
</feature>
<name>A0ABZ3IVY7_9FIRM</name>
<proteinExistence type="predicted"/>
<accession>A0ABZ3IVY7</accession>